<organism evidence="1 2">
    <name type="scientific">Sphingobacterium athyrii</name>
    <dbReference type="NCBI Taxonomy" id="2152717"/>
    <lineage>
        <taxon>Bacteria</taxon>
        <taxon>Pseudomonadati</taxon>
        <taxon>Bacteroidota</taxon>
        <taxon>Sphingobacteriia</taxon>
        <taxon>Sphingobacteriales</taxon>
        <taxon>Sphingobacteriaceae</taxon>
        <taxon>Sphingobacterium</taxon>
    </lineage>
</organism>
<accession>A0A363NUZ1</accession>
<gene>
    <name evidence="1" type="ORF">DCO56_14560</name>
</gene>
<comment type="caution">
    <text evidence="1">The sequence shown here is derived from an EMBL/GenBank/DDBJ whole genome shotgun (WGS) entry which is preliminary data.</text>
</comment>
<sequence length="98" mass="11290">MTITSHDMISENYLRLNISSGGLSRGSIDFISEKINFNISGRSFFKGMAAINQLELEYSDGKLIFIFKNKKNLEFNCSLKEFEKVSTHIKAYGYRKTY</sequence>
<evidence type="ECO:0000313" key="2">
    <source>
        <dbReference type="Proteomes" id="UP000250831"/>
    </source>
</evidence>
<proteinExistence type="predicted"/>
<dbReference type="OrthoDB" id="710039at2"/>
<evidence type="ECO:0008006" key="3">
    <source>
        <dbReference type="Google" id="ProtNLM"/>
    </source>
</evidence>
<dbReference type="AlphaFoldDB" id="A0A363NUZ1"/>
<name>A0A363NUZ1_9SPHI</name>
<keyword evidence="2" id="KW-1185">Reference proteome</keyword>
<dbReference type="Proteomes" id="UP000250831">
    <property type="component" value="Unassembled WGS sequence"/>
</dbReference>
<dbReference type="RefSeq" id="WP_108634488.1">
    <property type="nucleotide sequence ID" value="NZ_QCXX01000003.1"/>
</dbReference>
<protein>
    <recommendedName>
        <fullName evidence="3">Bacterial Pleckstrin homology domain-containing protein</fullName>
    </recommendedName>
</protein>
<evidence type="ECO:0000313" key="1">
    <source>
        <dbReference type="EMBL" id="PUV24560.1"/>
    </source>
</evidence>
<reference evidence="1 2" key="1">
    <citation type="submission" date="2018-04" db="EMBL/GenBank/DDBJ databases">
        <title>Sphingobacterium sp. M46 Genome.</title>
        <authorList>
            <person name="Cheng J."/>
            <person name="Li Y."/>
        </authorList>
    </citation>
    <scope>NUCLEOTIDE SEQUENCE [LARGE SCALE GENOMIC DNA]</scope>
    <source>
        <strain evidence="1 2">M46</strain>
    </source>
</reference>
<dbReference type="EMBL" id="QCXX01000003">
    <property type="protein sequence ID" value="PUV24560.1"/>
    <property type="molecule type" value="Genomic_DNA"/>
</dbReference>